<gene>
    <name evidence="2" type="ORF">LCGC14_2504250</name>
</gene>
<protein>
    <submittedName>
        <fullName evidence="2">Uncharacterized protein</fullName>
    </submittedName>
</protein>
<dbReference type="EMBL" id="LAZR01040016">
    <property type="protein sequence ID" value="KKL15571.1"/>
    <property type="molecule type" value="Genomic_DNA"/>
</dbReference>
<evidence type="ECO:0000256" key="1">
    <source>
        <dbReference type="SAM" id="MobiDB-lite"/>
    </source>
</evidence>
<reference evidence="2" key="1">
    <citation type="journal article" date="2015" name="Nature">
        <title>Complex archaea that bridge the gap between prokaryotes and eukaryotes.</title>
        <authorList>
            <person name="Spang A."/>
            <person name="Saw J.H."/>
            <person name="Jorgensen S.L."/>
            <person name="Zaremba-Niedzwiedzka K."/>
            <person name="Martijn J."/>
            <person name="Lind A.E."/>
            <person name="van Eijk R."/>
            <person name="Schleper C."/>
            <person name="Guy L."/>
            <person name="Ettema T.J."/>
        </authorList>
    </citation>
    <scope>NUCLEOTIDE SEQUENCE</scope>
</reference>
<comment type="caution">
    <text evidence="2">The sequence shown here is derived from an EMBL/GenBank/DDBJ whole genome shotgun (WGS) entry which is preliminary data.</text>
</comment>
<sequence>MTKALNAEERNTLFEKALTMLKYAGQLLDEAAERHEARMREMNLGGQDENLSLNRRKNNR</sequence>
<dbReference type="AlphaFoldDB" id="A0A0F9DCQ2"/>
<feature type="region of interest" description="Disordered" evidence="1">
    <location>
        <begin position="41"/>
        <end position="60"/>
    </location>
</feature>
<name>A0A0F9DCQ2_9ZZZZ</name>
<accession>A0A0F9DCQ2</accession>
<organism evidence="2">
    <name type="scientific">marine sediment metagenome</name>
    <dbReference type="NCBI Taxonomy" id="412755"/>
    <lineage>
        <taxon>unclassified sequences</taxon>
        <taxon>metagenomes</taxon>
        <taxon>ecological metagenomes</taxon>
    </lineage>
</organism>
<proteinExistence type="predicted"/>
<evidence type="ECO:0000313" key="2">
    <source>
        <dbReference type="EMBL" id="KKL15571.1"/>
    </source>
</evidence>